<dbReference type="EMBL" id="BTPD01000008">
    <property type="protein sequence ID" value="GMQ30075.1"/>
    <property type="molecule type" value="Genomic_DNA"/>
</dbReference>
<reference evidence="4 5" key="1">
    <citation type="submission" date="2023-08" db="EMBL/GenBank/DDBJ databases">
        <title>Draft genome sequence of Algoriphagus confluentis.</title>
        <authorList>
            <person name="Takatani N."/>
            <person name="Hosokawa M."/>
            <person name="Sawabe T."/>
        </authorList>
    </citation>
    <scope>NUCLEOTIDE SEQUENCE [LARGE SCALE GENOMIC DNA]</scope>
    <source>
        <strain evidence="4 5">NBRC 111222</strain>
    </source>
</reference>
<gene>
    <name evidence="4" type="ORF">Aconfl_27180</name>
</gene>
<evidence type="ECO:0000259" key="3">
    <source>
        <dbReference type="Pfam" id="PF00155"/>
    </source>
</evidence>
<evidence type="ECO:0000256" key="2">
    <source>
        <dbReference type="ARBA" id="ARBA00022679"/>
    </source>
</evidence>
<feature type="domain" description="Aminotransferase class I/classII large" evidence="3">
    <location>
        <begin position="68"/>
        <end position="319"/>
    </location>
</feature>
<keyword evidence="5" id="KW-1185">Reference proteome</keyword>
<organism evidence="4 5">
    <name type="scientific">Algoriphagus confluentis</name>
    <dbReference type="NCBI Taxonomy" id="1697556"/>
    <lineage>
        <taxon>Bacteria</taxon>
        <taxon>Pseudomonadati</taxon>
        <taxon>Bacteroidota</taxon>
        <taxon>Cytophagia</taxon>
        <taxon>Cytophagales</taxon>
        <taxon>Cyclobacteriaceae</taxon>
        <taxon>Algoriphagus</taxon>
    </lineage>
</organism>
<comment type="caution">
    <text evidence="4">The sequence shown here is derived from an EMBL/GenBank/DDBJ whole genome shotgun (WGS) entry which is preliminary data.</text>
</comment>
<evidence type="ECO:0000256" key="1">
    <source>
        <dbReference type="ARBA" id="ARBA00001933"/>
    </source>
</evidence>
<sequence>MKVIRLGHRLGPEFQVGKKEYLFFSGTSYLGMDQDPLYEAVLFDCIRQYGFNHGLSRVNNLQLKVFDEFEAFFAKKAKAEAAAVMSSGYLAGITAWKWLYPQSDLCWIAPDAHPAILPADLIPDSQLNFTQWKKHCLEQSELLSSRKILILGNAVDPLKAEIHSYEWAKEIAQKHQVTLLIDDSHAFGVLGKGVFGTYSHWIDPKINLVVSGSLGKGLAMPAGIILGKKEVIGGMKSQTVFTGASPGSPANLQAFLETQEIYQVQSKKIRDFSAIFSQETRSFSSVTGSRHFPVFILKDDSLADRLEKKGIIVSSFPYPKPDSPKISRVVLSGFHTLGDLMVLLEYLYQLSEK</sequence>
<dbReference type="Proteomes" id="UP001338309">
    <property type="component" value="Unassembled WGS sequence"/>
</dbReference>
<dbReference type="Pfam" id="PF00155">
    <property type="entry name" value="Aminotran_1_2"/>
    <property type="match status" value="1"/>
</dbReference>
<dbReference type="SUPFAM" id="SSF53383">
    <property type="entry name" value="PLP-dependent transferases"/>
    <property type="match status" value="1"/>
</dbReference>
<evidence type="ECO:0000313" key="5">
    <source>
        <dbReference type="Proteomes" id="UP001338309"/>
    </source>
</evidence>
<evidence type="ECO:0000313" key="4">
    <source>
        <dbReference type="EMBL" id="GMQ30075.1"/>
    </source>
</evidence>
<keyword evidence="2" id="KW-0808">Transferase</keyword>
<dbReference type="InterPro" id="IPR015421">
    <property type="entry name" value="PyrdxlP-dep_Trfase_major"/>
</dbReference>
<proteinExistence type="predicted"/>
<comment type="cofactor">
    <cofactor evidence="1">
        <name>pyridoxal 5'-phosphate</name>
        <dbReference type="ChEBI" id="CHEBI:597326"/>
    </cofactor>
</comment>
<dbReference type="Gene3D" id="3.90.1150.10">
    <property type="entry name" value="Aspartate Aminotransferase, domain 1"/>
    <property type="match status" value="1"/>
</dbReference>
<accession>A0ABQ6PS47</accession>
<dbReference type="InterPro" id="IPR050087">
    <property type="entry name" value="AON_synthase_class-II"/>
</dbReference>
<dbReference type="RefSeq" id="WP_338224787.1">
    <property type="nucleotide sequence ID" value="NZ_BTPD01000008.1"/>
</dbReference>
<dbReference type="InterPro" id="IPR004839">
    <property type="entry name" value="Aminotransferase_I/II_large"/>
</dbReference>
<dbReference type="InterPro" id="IPR015424">
    <property type="entry name" value="PyrdxlP-dep_Trfase"/>
</dbReference>
<dbReference type="Gene3D" id="3.40.640.10">
    <property type="entry name" value="Type I PLP-dependent aspartate aminotransferase-like (Major domain)"/>
    <property type="match status" value="1"/>
</dbReference>
<protein>
    <submittedName>
        <fullName evidence="4">Glycine C-acetyltransferase</fullName>
    </submittedName>
</protein>
<dbReference type="PANTHER" id="PTHR13693">
    <property type="entry name" value="CLASS II AMINOTRANSFERASE/8-AMINO-7-OXONONANOATE SYNTHASE"/>
    <property type="match status" value="1"/>
</dbReference>
<name>A0ABQ6PS47_9BACT</name>
<dbReference type="InterPro" id="IPR015422">
    <property type="entry name" value="PyrdxlP-dep_Trfase_small"/>
</dbReference>